<evidence type="ECO:0000313" key="3">
    <source>
        <dbReference type="Proteomes" id="UP000182101"/>
    </source>
</evidence>
<evidence type="ECO:0000256" key="1">
    <source>
        <dbReference type="SAM" id="Phobius"/>
    </source>
</evidence>
<feature type="transmembrane region" description="Helical" evidence="1">
    <location>
        <begin position="6"/>
        <end position="24"/>
    </location>
</feature>
<reference evidence="2 3" key="1">
    <citation type="submission" date="2016-11" db="EMBL/GenBank/DDBJ databases">
        <title>Networking in microbes: conjugative elements and plasmids in the genus Alteromonas.</title>
        <authorList>
            <person name="Lopez-Perez M."/>
            <person name="Ramon-Marco N."/>
            <person name="Rodriguez-Valera F."/>
        </authorList>
    </citation>
    <scope>NUCLEOTIDE SEQUENCE [LARGE SCALE GENOMIC DNA]</scope>
    <source>
        <strain evidence="2 3">CP48</strain>
        <plasmid evidence="3">pamcp48-600</plasmid>
    </source>
</reference>
<feature type="transmembrane region" description="Helical" evidence="1">
    <location>
        <begin position="62"/>
        <end position="81"/>
    </location>
</feature>
<evidence type="ECO:0000313" key="2">
    <source>
        <dbReference type="EMBL" id="APD92229.1"/>
    </source>
</evidence>
<keyword evidence="1" id="KW-1133">Transmembrane helix</keyword>
<dbReference type="RefSeq" id="WP_071960842.1">
    <property type="nucleotide sequence ID" value="NZ_CP018025.1"/>
</dbReference>
<sequence length="93" mass="10063">MENEFGLLPWALLALIAFLLGHSFTGTHWKTLSRIGLVSIFVALVITTQFTEESIKADTVLFASQVALFLTFIGSSIAVGIREAVSIFSKSTA</sequence>
<keyword evidence="2" id="KW-0614">Plasmid</keyword>
<feature type="transmembrane region" description="Helical" evidence="1">
    <location>
        <begin position="31"/>
        <end position="50"/>
    </location>
</feature>
<accession>A0AAC9JEP1</accession>
<keyword evidence="1" id="KW-0812">Transmembrane</keyword>
<keyword evidence="1" id="KW-0472">Membrane</keyword>
<organism evidence="2 3">
    <name type="scientific">Alteromonas mediterranea</name>
    <dbReference type="NCBI Taxonomy" id="314275"/>
    <lineage>
        <taxon>Bacteria</taxon>
        <taxon>Pseudomonadati</taxon>
        <taxon>Pseudomonadota</taxon>
        <taxon>Gammaproteobacteria</taxon>
        <taxon>Alteromonadales</taxon>
        <taxon>Alteromonadaceae</taxon>
        <taxon>Alteromonas/Salinimonas group</taxon>
        <taxon>Alteromonas</taxon>
    </lineage>
</organism>
<dbReference type="Proteomes" id="UP000182101">
    <property type="component" value="Plasmid pAMCP48-600"/>
</dbReference>
<dbReference type="AlphaFoldDB" id="A0AAC9JEP1"/>
<proteinExistence type="predicted"/>
<name>A0AAC9JEP1_9ALTE</name>
<protein>
    <submittedName>
        <fullName evidence="2">Uncharacterized protein</fullName>
    </submittedName>
</protein>
<geneLocation type="plasmid" evidence="3">
    <name>pamcp48-600</name>
</geneLocation>
<gene>
    <name evidence="2" type="ORF">BM524_20145</name>
</gene>
<dbReference type="EMBL" id="CP018025">
    <property type="protein sequence ID" value="APD92229.1"/>
    <property type="molecule type" value="Genomic_DNA"/>
</dbReference>